<evidence type="ECO:0000313" key="4">
    <source>
        <dbReference type="Proteomes" id="UP001206983"/>
    </source>
</evidence>
<proteinExistence type="predicted"/>
<accession>A0AAE3HAF5</accession>
<dbReference type="NCBIfam" id="TIGR04272">
    <property type="entry name" value="cxxc_cxxc_Mbark"/>
    <property type="match status" value="1"/>
</dbReference>
<feature type="domain" description="CxxC-x17-CxxC" evidence="2">
    <location>
        <begin position="16"/>
        <end position="52"/>
    </location>
</feature>
<reference evidence="3 4" key="1">
    <citation type="journal article" date="2011" name="Appl. Environ. Microbiol.">
        <title>Methanogenic archaea isolated from Taiwan's Chelungpu fault.</title>
        <authorList>
            <person name="Wu S.Y."/>
            <person name="Lai M.C."/>
        </authorList>
    </citation>
    <scope>NUCLEOTIDE SEQUENCE [LARGE SCALE GENOMIC DNA]</scope>
    <source>
        <strain evidence="3 4">St545Mb</strain>
    </source>
</reference>
<dbReference type="Pfam" id="PF23477">
    <property type="entry name" value="zf_Tbcl_2"/>
    <property type="match status" value="1"/>
</dbReference>
<protein>
    <recommendedName>
        <fullName evidence="2">CxxC-x17-CxxC domain-containing protein</fullName>
    </recommendedName>
</protein>
<gene>
    <name evidence="3" type="ORF">PV02_04880</name>
</gene>
<keyword evidence="4" id="KW-1185">Reference proteome</keyword>
<dbReference type="RefSeq" id="WP_256622276.1">
    <property type="nucleotide sequence ID" value="NZ_JTEO01000004.1"/>
</dbReference>
<comment type="caution">
    <text evidence="3">The sequence shown here is derived from an EMBL/GenBank/DDBJ whole genome shotgun (WGS) entry which is preliminary data.</text>
</comment>
<feature type="region of interest" description="Disordered" evidence="1">
    <location>
        <begin position="1"/>
        <end position="32"/>
    </location>
</feature>
<sequence>MNGRRSSGGFRPSGPREMHKATCGDCGQETEVPFVPDPDRPVYCGECYRKHKPSTPRKF</sequence>
<feature type="compositionally biased region" description="Low complexity" evidence="1">
    <location>
        <begin position="1"/>
        <end position="13"/>
    </location>
</feature>
<organism evidence="3 4">
    <name type="scientific">Methanolobus chelungpuianus</name>
    <dbReference type="NCBI Taxonomy" id="502115"/>
    <lineage>
        <taxon>Archaea</taxon>
        <taxon>Methanobacteriati</taxon>
        <taxon>Methanobacteriota</taxon>
        <taxon>Stenosarchaea group</taxon>
        <taxon>Methanomicrobia</taxon>
        <taxon>Methanosarcinales</taxon>
        <taxon>Methanosarcinaceae</taxon>
        <taxon>Methanolobus</taxon>
    </lineage>
</organism>
<evidence type="ECO:0000256" key="1">
    <source>
        <dbReference type="SAM" id="MobiDB-lite"/>
    </source>
</evidence>
<evidence type="ECO:0000313" key="3">
    <source>
        <dbReference type="EMBL" id="MCQ6962499.1"/>
    </source>
</evidence>
<dbReference type="InterPro" id="IPR026363">
    <property type="entry name" value="CxxC-x17-CxxC_dom"/>
</dbReference>
<dbReference type="AlphaFoldDB" id="A0AAE3HAF5"/>
<evidence type="ECO:0000259" key="2">
    <source>
        <dbReference type="Pfam" id="PF23477"/>
    </source>
</evidence>
<dbReference type="Proteomes" id="UP001206983">
    <property type="component" value="Unassembled WGS sequence"/>
</dbReference>
<name>A0AAE3HAF5_9EURY</name>
<dbReference type="EMBL" id="JTEO01000004">
    <property type="protein sequence ID" value="MCQ6962499.1"/>
    <property type="molecule type" value="Genomic_DNA"/>
</dbReference>